<comment type="caution">
    <text evidence="2">The sequence shown here is derived from an EMBL/GenBank/DDBJ whole genome shotgun (WGS) entry which is preliminary data.</text>
</comment>
<dbReference type="InterPro" id="IPR000477">
    <property type="entry name" value="RT_dom"/>
</dbReference>
<dbReference type="InterPro" id="IPR043502">
    <property type="entry name" value="DNA/RNA_pol_sf"/>
</dbReference>
<dbReference type="EMBL" id="BGPR01012703">
    <property type="protein sequence ID" value="GBN57260.1"/>
    <property type="molecule type" value="Genomic_DNA"/>
</dbReference>
<keyword evidence="3" id="KW-1185">Reference proteome</keyword>
<dbReference type="Proteomes" id="UP000499080">
    <property type="component" value="Unassembled WGS sequence"/>
</dbReference>
<gene>
    <name evidence="2" type="ORF">AVEN_17342_1</name>
</gene>
<dbReference type="PANTHER" id="PTHR37984:SF13">
    <property type="entry name" value="RIBONUCLEASE H"/>
    <property type="match status" value="1"/>
</dbReference>
<dbReference type="Gene3D" id="3.30.70.270">
    <property type="match status" value="1"/>
</dbReference>
<organism evidence="2 3">
    <name type="scientific">Araneus ventricosus</name>
    <name type="common">Orbweaver spider</name>
    <name type="synonym">Epeira ventricosa</name>
    <dbReference type="NCBI Taxonomy" id="182803"/>
    <lineage>
        <taxon>Eukaryota</taxon>
        <taxon>Metazoa</taxon>
        <taxon>Ecdysozoa</taxon>
        <taxon>Arthropoda</taxon>
        <taxon>Chelicerata</taxon>
        <taxon>Arachnida</taxon>
        <taxon>Araneae</taxon>
        <taxon>Araneomorphae</taxon>
        <taxon>Entelegynae</taxon>
        <taxon>Araneoidea</taxon>
        <taxon>Araneidae</taxon>
        <taxon>Araneus</taxon>
    </lineage>
</organism>
<dbReference type="Pfam" id="PF00078">
    <property type="entry name" value="RVT_1"/>
    <property type="match status" value="1"/>
</dbReference>
<reference evidence="2 3" key="1">
    <citation type="journal article" date="2019" name="Sci. Rep.">
        <title>Orb-weaving spider Araneus ventricosus genome elucidates the spidroin gene catalogue.</title>
        <authorList>
            <person name="Kono N."/>
            <person name="Nakamura H."/>
            <person name="Ohtoshi R."/>
            <person name="Moran D.A.P."/>
            <person name="Shinohara A."/>
            <person name="Yoshida Y."/>
            <person name="Fujiwara M."/>
            <person name="Mori M."/>
            <person name="Tomita M."/>
            <person name="Arakawa K."/>
        </authorList>
    </citation>
    <scope>NUCLEOTIDE SEQUENCE [LARGE SCALE GENOMIC DNA]</scope>
</reference>
<evidence type="ECO:0000259" key="1">
    <source>
        <dbReference type="PROSITE" id="PS50878"/>
    </source>
</evidence>
<dbReference type="GO" id="GO:0071897">
    <property type="term" value="P:DNA biosynthetic process"/>
    <property type="evidence" value="ECO:0007669"/>
    <property type="project" value="UniProtKB-ARBA"/>
</dbReference>
<feature type="domain" description="Reverse transcriptase" evidence="1">
    <location>
        <begin position="1"/>
        <end position="58"/>
    </location>
</feature>
<dbReference type="PANTHER" id="PTHR37984">
    <property type="entry name" value="PROTEIN CBG26694"/>
    <property type="match status" value="1"/>
</dbReference>
<dbReference type="SUPFAM" id="SSF56672">
    <property type="entry name" value="DNA/RNA polymerases"/>
    <property type="match status" value="1"/>
</dbReference>
<dbReference type="AlphaFoldDB" id="A0A4Y2Q2Z6"/>
<accession>A0A4Y2Q2Z6</accession>
<sequence length="88" mass="10129">MQGVKVFMDDARITETDGMPHFKALEEFSKKCKEHGLKLNLNKSQFFQNEINFWGHKMDANGLHKTDERILAVEKAPVPKNVQEVKVS</sequence>
<dbReference type="InterPro" id="IPR050951">
    <property type="entry name" value="Retrovirus_Pol_polyprotein"/>
</dbReference>
<protein>
    <recommendedName>
        <fullName evidence="1">Reverse transcriptase domain-containing protein</fullName>
    </recommendedName>
</protein>
<evidence type="ECO:0000313" key="2">
    <source>
        <dbReference type="EMBL" id="GBN57260.1"/>
    </source>
</evidence>
<proteinExistence type="predicted"/>
<evidence type="ECO:0000313" key="3">
    <source>
        <dbReference type="Proteomes" id="UP000499080"/>
    </source>
</evidence>
<name>A0A4Y2Q2Z6_ARAVE</name>
<dbReference type="PROSITE" id="PS50878">
    <property type="entry name" value="RT_POL"/>
    <property type="match status" value="1"/>
</dbReference>
<dbReference type="InterPro" id="IPR043128">
    <property type="entry name" value="Rev_trsase/Diguanyl_cyclase"/>
</dbReference>
<dbReference type="OrthoDB" id="6537864at2759"/>